<dbReference type="Gene3D" id="2.10.25.10">
    <property type="entry name" value="Laminin"/>
    <property type="match status" value="1"/>
</dbReference>
<feature type="domain" description="EGF-like" evidence="11">
    <location>
        <begin position="389"/>
        <end position="427"/>
    </location>
</feature>
<dbReference type="Pfam" id="PF00759">
    <property type="entry name" value="Glyco_hydro_9"/>
    <property type="match status" value="1"/>
</dbReference>
<evidence type="ECO:0000256" key="4">
    <source>
        <dbReference type="ARBA" id="ARBA00023001"/>
    </source>
</evidence>
<dbReference type="GO" id="GO:0030245">
    <property type="term" value="P:cellulose catabolic process"/>
    <property type="evidence" value="ECO:0007669"/>
    <property type="project" value="UniProtKB-KW"/>
</dbReference>
<feature type="disulfide bond" evidence="8">
    <location>
        <begin position="398"/>
        <end position="415"/>
    </location>
</feature>
<keyword evidence="14" id="KW-1185">Reference proteome</keyword>
<evidence type="ECO:0000256" key="10">
    <source>
        <dbReference type="RuleBase" id="RU361166"/>
    </source>
</evidence>
<comment type="caution">
    <text evidence="8">Lacks conserved residue(s) required for the propagation of feature annotation.</text>
</comment>
<comment type="similarity">
    <text evidence="2 9 10">Belongs to the glycosyl hydrolase 9 (cellulase E) family.</text>
</comment>
<accession>E4XR01</accession>
<reference evidence="13" key="1">
    <citation type="journal article" date="2010" name="Science">
        <title>Plasticity of animal genome architecture unmasked by rapid evolution of a pelagic tunicate.</title>
        <authorList>
            <person name="Denoeud F."/>
            <person name="Henriet S."/>
            <person name="Mungpakdee S."/>
            <person name="Aury J.M."/>
            <person name="Da Silva C."/>
            <person name="Brinkmann H."/>
            <person name="Mikhaleva J."/>
            <person name="Olsen L.C."/>
            <person name="Jubin C."/>
            <person name="Canestro C."/>
            <person name="Bouquet J.M."/>
            <person name="Danks G."/>
            <person name="Poulain J."/>
            <person name="Campsteijn C."/>
            <person name="Adamski M."/>
            <person name="Cross I."/>
            <person name="Yadetie F."/>
            <person name="Muffato M."/>
            <person name="Louis A."/>
            <person name="Butcher S."/>
            <person name="Tsagkogeorga G."/>
            <person name="Konrad A."/>
            <person name="Singh S."/>
            <person name="Jensen M.F."/>
            <person name="Cong E.H."/>
            <person name="Eikeseth-Otteraa H."/>
            <person name="Noel B."/>
            <person name="Anthouard V."/>
            <person name="Porcel B.M."/>
            <person name="Kachouri-Lafond R."/>
            <person name="Nishino A."/>
            <person name="Ugolini M."/>
            <person name="Chourrout P."/>
            <person name="Nishida H."/>
            <person name="Aasland R."/>
            <person name="Huzurbazar S."/>
            <person name="Westhof E."/>
            <person name="Delsuc F."/>
            <person name="Lehrach H."/>
            <person name="Reinhardt R."/>
            <person name="Weissenbach J."/>
            <person name="Roy S.W."/>
            <person name="Artiguenave F."/>
            <person name="Postlethwait J.H."/>
            <person name="Manak J.R."/>
            <person name="Thompson E.M."/>
            <person name="Jaillon O."/>
            <person name="Du Pasquier L."/>
            <person name="Boudinot P."/>
            <person name="Liberles D.A."/>
            <person name="Volff J.N."/>
            <person name="Philippe H."/>
            <person name="Lenhard B."/>
            <person name="Roest Crollius H."/>
            <person name="Wincker P."/>
            <person name="Chourrout D."/>
        </authorList>
    </citation>
    <scope>NUCLEOTIDE SEQUENCE [LARGE SCALE GENOMIC DNA]</scope>
</reference>
<evidence type="ECO:0000256" key="1">
    <source>
        <dbReference type="ARBA" id="ARBA00000966"/>
    </source>
</evidence>
<feature type="active site" evidence="9">
    <location>
        <position position="338"/>
    </location>
</feature>
<evidence type="ECO:0000259" key="12">
    <source>
        <dbReference type="PROSITE" id="PS50222"/>
    </source>
</evidence>
<dbReference type="Gene3D" id="1.50.10.10">
    <property type="match status" value="1"/>
</dbReference>
<dbReference type="PROSITE" id="PS00698">
    <property type="entry name" value="GH9_3"/>
    <property type="match status" value="1"/>
</dbReference>
<dbReference type="PROSITE" id="PS50026">
    <property type="entry name" value="EGF_3"/>
    <property type="match status" value="1"/>
</dbReference>
<keyword evidence="8" id="KW-1015">Disulfide bond</keyword>
<keyword evidence="4 10" id="KW-0136">Cellulose degradation</keyword>
<dbReference type="PROSITE" id="PS00022">
    <property type="entry name" value="EGF_1"/>
    <property type="match status" value="1"/>
</dbReference>
<dbReference type="GO" id="GO:0005509">
    <property type="term" value="F:calcium ion binding"/>
    <property type="evidence" value="ECO:0007669"/>
    <property type="project" value="InterPro"/>
</dbReference>
<dbReference type="Proteomes" id="UP000001307">
    <property type="component" value="Unassembled WGS sequence"/>
</dbReference>
<evidence type="ECO:0000313" key="14">
    <source>
        <dbReference type="Proteomes" id="UP000001307"/>
    </source>
</evidence>
<feature type="non-terminal residue" evidence="13">
    <location>
        <position position="1"/>
    </location>
</feature>
<evidence type="ECO:0000256" key="5">
    <source>
        <dbReference type="ARBA" id="ARBA00023277"/>
    </source>
</evidence>
<comment type="catalytic activity">
    <reaction evidence="1 10">
        <text>Endohydrolysis of (1-&gt;4)-beta-D-glucosidic linkages in cellulose, lichenin and cereal beta-D-glucans.</text>
        <dbReference type="EC" id="3.2.1.4"/>
    </reaction>
</comment>
<dbReference type="InterPro" id="IPR033126">
    <property type="entry name" value="Glyco_hydro_9_Asp/Glu_AS"/>
</dbReference>
<dbReference type="InterPro" id="IPR012341">
    <property type="entry name" value="6hp_glycosidase-like_sf"/>
</dbReference>
<dbReference type="PANTHER" id="PTHR22298">
    <property type="entry name" value="ENDO-1,4-BETA-GLUCANASE"/>
    <property type="match status" value="1"/>
</dbReference>
<proteinExistence type="inferred from homology"/>
<dbReference type="InterPro" id="IPR001701">
    <property type="entry name" value="Glyco_hydro_9"/>
</dbReference>
<dbReference type="InterPro" id="IPR002048">
    <property type="entry name" value="EF_hand_dom"/>
</dbReference>
<evidence type="ECO:0000256" key="7">
    <source>
        <dbReference type="ARBA" id="ARBA00023326"/>
    </source>
</evidence>
<dbReference type="GO" id="GO:0008810">
    <property type="term" value="F:cellulase activity"/>
    <property type="evidence" value="ECO:0007669"/>
    <property type="project" value="UniProtKB-EC"/>
</dbReference>
<evidence type="ECO:0000256" key="6">
    <source>
        <dbReference type="ARBA" id="ARBA00023295"/>
    </source>
</evidence>
<dbReference type="InterPro" id="IPR000742">
    <property type="entry name" value="EGF"/>
</dbReference>
<evidence type="ECO:0000259" key="11">
    <source>
        <dbReference type="PROSITE" id="PS50026"/>
    </source>
</evidence>
<dbReference type="EC" id="3.2.1.4" evidence="10"/>
<keyword evidence="6 9" id="KW-0326">Glycosidase</keyword>
<sequence>RLSRQTLIKAHPEKYVFYAQVGLSELDHAEWVRSEYMTMDRPALALDENTPGSDVTAETAAALAAAAVLFKDDADYSNLCLSHAMDLFEFAELYRGEYDENEAFATARQFHPSSEFGDELAWAALWLYYATGKRRIVILPIKSLNSKPLKGNNKYLTRAEDYIAEFGLDLSAPTVFFPKSHQIALEFSADDKTIAVMVYHALLTSDQSAAGVQMIIDFCTSFQSQYNADGYLRMTDWHNFGATSGVAYICLYAANHVVSGQTEADFVDFSKSLIIDVLGAGEQSYMTGYGHNPPTRAHHRDSACPIGKDCGWGMRYYGWPDATSGFWEDNRKDYTRNEPSLVANALFQATVAGIRERELYDEYPSGISLPTEDFSDFFSSWPFPPGTNVVDYCNDKTCENDGICISDYTNYTFTCDCQDSYFGTRCDTITEPVVDFIRQWGHGGEIKLNLPSERPLGAWQVLLEFPPGCALQSLDIWHGCMDPYASSLSNSTFYGGACLGILMALTQEKRNEVSSHAHRIRASKIPTEHDHFARVHQTQLDTRVEATIQKPAAVRDLYVEACAGNSCGEKKRYELVAGKSDVKKMTGKKITLGQTTLEELQMGTYCLLRTAAQLGLQFMGNENAELDFSIVPDFDEMSQEALAAINSEEAAIYFRGHQNLYNKLQRTLSAGRIRKMFRAADIDGNRAYNDRELVKLMFLVGEKAVKLIELYLE</sequence>
<dbReference type="SUPFAM" id="SSF57196">
    <property type="entry name" value="EGF/Laminin"/>
    <property type="match status" value="1"/>
</dbReference>
<keyword evidence="8" id="KW-0245">EGF-like domain</keyword>
<evidence type="ECO:0000256" key="3">
    <source>
        <dbReference type="ARBA" id="ARBA00022801"/>
    </source>
</evidence>
<keyword evidence="7 9" id="KW-0624">Polysaccharide degradation</keyword>
<feature type="domain" description="EF-hand" evidence="12">
    <location>
        <begin position="668"/>
        <end position="703"/>
    </location>
</feature>
<organism evidence="13">
    <name type="scientific">Oikopleura dioica</name>
    <name type="common">Tunicate</name>
    <dbReference type="NCBI Taxonomy" id="34765"/>
    <lineage>
        <taxon>Eukaryota</taxon>
        <taxon>Metazoa</taxon>
        <taxon>Chordata</taxon>
        <taxon>Tunicata</taxon>
        <taxon>Appendicularia</taxon>
        <taxon>Copelata</taxon>
        <taxon>Oikopleuridae</taxon>
        <taxon>Oikopleura</taxon>
    </lineage>
</organism>
<evidence type="ECO:0000256" key="9">
    <source>
        <dbReference type="PROSITE-ProRule" id="PRU10060"/>
    </source>
</evidence>
<gene>
    <name evidence="13" type="ORF">GSOID_T00018115001</name>
</gene>
<evidence type="ECO:0000256" key="8">
    <source>
        <dbReference type="PROSITE-ProRule" id="PRU00076"/>
    </source>
</evidence>
<feature type="disulfide bond" evidence="8">
    <location>
        <begin position="417"/>
        <end position="426"/>
    </location>
</feature>
<evidence type="ECO:0000256" key="2">
    <source>
        <dbReference type="ARBA" id="ARBA00007072"/>
    </source>
</evidence>
<dbReference type="AlphaFoldDB" id="E4XR01"/>
<protein>
    <recommendedName>
        <fullName evidence="10">Endoglucanase</fullName>
        <ecNumber evidence="10">3.2.1.4</ecNumber>
    </recommendedName>
</protein>
<dbReference type="InParanoid" id="E4XR01"/>
<keyword evidence="5 9" id="KW-0119">Carbohydrate metabolism</keyword>
<evidence type="ECO:0000313" key="13">
    <source>
        <dbReference type="EMBL" id="CBY12237.1"/>
    </source>
</evidence>
<dbReference type="SUPFAM" id="SSF48208">
    <property type="entry name" value="Six-hairpin glycosidases"/>
    <property type="match status" value="1"/>
</dbReference>
<name>E4XR01_OIKDI</name>
<dbReference type="EMBL" id="FN653111">
    <property type="protein sequence ID" value="CBY12237.1"/>
    <property type="molecule type" value="Genomic_DNA"/>
</dbReference>
<dbReference type="PROSITE" id="PS50222">
    <property type="entry name" value="EF_HAND_2"/>
    <property type="match status" value="1"/>
</dbReference>
<feature type="active site" evidence="9">
    <location>
        <position position="329"/>
    </location>
</feature>
<dbReference type="InterPro" id="IPR008928">
    <property type="entry name" value="6-hairpin_glycosidase_sf"/>
</dbReference>
<keyword evidence="3 9" id="KW-0378">Hydrolase</keyword>